<sequence>MRHRTTRARNCLSRKTFLGMAFKLIEAAEQTWRRIRGADKIEQLLNGIPFKDGTPATDSTPVQELHAA</sequence>
<reference evidence="2 3" key="1">
    <citation type="submission" date="2019-08" db="EMBL/GenBank/DDBJ databases">
        <authorList>
            <person name="Peeters C."/>
        </authorList>
    </citation>
    <scope>NUCLEOTIDE SEQUENCE [LARGE SCALE GENOMIC DNA]</scope>
    <source>
        <strain evidence="2 3">LMG 31121</strain>
    </source>
</reference>
<protein>
    <submittedName>
        <fullName evidence="2">Transposase</fullName>
    </submittedName>
</protein>
<feature type="region of interest" description="Disordered" evidence="1">
    <location>
        <begin position="49"/>
        <end position="68"/>
    </location>
</feature>
<name>A0A5E5BLN6_9BURK</name>
<evidence type="ECO:0000256" key="1">
    <source>
        <dbReference type="SAM" id="MobiDB-lite"/>
    </source>
</evidence>
<gene>
    <name evidence="2" type="ORF">PSP31121_05671</name>
</gene>
<dbReference type="Proteomes" id="UP000335538">
    <property type="component" value="Unassembled WGS sequence"/>
</dbReference>
<accession>A0A5E5BLN6</accession>
<proteinExistence type="predicted"/>
<organism evidence="2 3">
    <name type="scientific">Pandoraea sputorum</name>
    <dbReference type="NCBI Taxonomy" id="93222"/>
    <lineage>
        <taxon>Bacteria</taxon>
        <taxon>Pseudomonadati</taxon>
        <taxon>Pseudomonadota</taxon>
        <taxon>Betaproteobacteria</taxon>
        <taxon>Burkholderiales</taxon>
        <taxon>Burkholderiaceae</taxon>
        <taxon>Pandoraea</taxon>
    </lineage>
</organism>
<dbReference type="EMBL" id="CABPSR010000073">
    <property type="protein sequence ID" value="VVE86032.1"/>
    <property type="molecule type" value="Genomic_DNA"/>
</dbReference>
<dbReference type="AlphaFoldDB" id="A0A5E5BLN6"/>
<evidence type="ECO:0000313" key="3">
    <source>
        <dbReference type="Proteomes" id="UP000335538"/>
    </source>
</evidence>
<evidence type="ECO:0000313" key="2">
    <source>
        <dbReference type="EMBL" id="VVE86032.1"/>
    </source>
</evidence>